<dbReference type="GO" id="GO:0019768">
    <property type="term" value="F:high-affinity IgE receptor activity"/>
    <property type="evidence" value="ECO:0007669"/>
    <property type="project" value="TreeGrafter"/>
</dbReference>
<organism evidence="11 12">
    <name type="scientific">Phodopus roborovskii</name>
    <name type="common">Roborovski's desert hamster</name>
    <name type="synonym">Cricetulus roborovskii</name>
    <dbReference type="NCBI Taxonomy" id="109678"/>
    <lineage>
        <taxon>Eukaryota</taxon>
        <taxon>Metazoa</taxon>
        <taxon>Chordata</taxon>
        <taxon>Craniata</taxon>
        <taxon>Vertebrata</taxon>
        <taxon>Euteleostomi</taxon>
        <taxon>Mammalia</taxon>
        <taxon>Eutheria</taxon>
        <taxon>Euarchontoglires</taxon>
        <taxon>Glires</taxon>
        <taxon>Rodentia</taxon>
        <taxon>Myomorpha</taxon>
        <taxon>Muroidea</taxon>
        <taxon>Cricetidae</taxon>
        <taxon>Cricetinae</taxon>
        <taxon>Phodopus</taxon>
    </lineage>
</organism>
<dbReference type="SMART" id="SM00409">
    <property type="entry name" value="IG"/>
    <property type="match status" value="2"/>
</dbReference>
<sequence>MATATGRSSKMWLTLLFISTQKSVMSLNPPWIRIFTGDKVILTCHGNNSLQENSTKWFHNGIISKVTTSHWDIVSATIQDSGKYICQNQGFYKSKPVYLEVMKDWLLLQTSADTVLDNESFDIRCYGWKNWSVHKVIYYKNDLAFKYFYESPIISIRNAKLNDSGAYHCTGYLRRLNYTSEKFRITVIRVYKSKYHWLQLIIPLLVVILFAVDTGLLVSTKKQFKLVLKIQKTGKCNKP</sequence>
<keyword evidence="12" id="KW-1185">Reference proteome</keyword>
<feature type="transmembrane region" description="Helical" evidence="8">
    <location>
        <begin position="197"/>
        <end position="219"/>
    </location>
</feature>
<dbReference type="FunFam" id="2.60.40.10:FF:000356">
    <property type="entry name" value="Low affinity immunoglobulin gamma Fc region receptor III-A"/>
    <property type="match status" value="1"/>
</dbReference>
<evidence type="ECO:0000256" key="3">
    <source>
        <dbReference type="ARBA" id="ARBA00022729"/>
    </source>
</evidence>
<proteinExistence type="predicted"/>
<keyword evidence="7" id="KW-0393">Immunoglobulin domain</keyword>
<feature type="signal peptide" evidence="9">
    <location>
        <begin position="1"/>
        <end position="26"/>
    </location>
</feature>
<dbReference type="GO" id="GO:0016064">
    <property type="term" value="P:immunoglobulin mediated immune response"/>
    <property type="evidence" value="ECO:0007669"/>
    <property type="project" value="TreeGrafter"/>
</dbReference>
<evidence type="ECO:0000313" key="11">
    <source>
        <dbReference type="EMBL" id="CAH6789524.1"/>
    </source>
</evidence>
<keyword evidence="2" id="KW-1003">Cell membrane</keyword>
<keyword evidence="8" id="KW-0812">Transmembrane</keyword>
<accession>A0AAU9ZAB2</accession>
<dbReference type="PANTHER" id="PTHR11481:SF12">
    <property type="entry name" value="HIGH AFFINITY IMMUNOGLOBULIN EPSILON RECEPTOR SUBUNIT ALPHA"/>
    <property type="match status" value="1"/>
</dbReference>
<dbReference type="PANTHER" id="PTHR11481">
    <property type="entry name" value="IMMUNOGLOBULIN FC RECEPTOR"/>
    <property type="match status" value="1"/>
</dbReference>
<dbReference type="EMBL" id="CALSGD010001417">
    <property type="protein sequence ID" value="CAH6789524.1"/>
    <property type="molecule type" value="Genomic_DNA"/>
</dbReference>
<evidence type="ECO:0000256" key="4">
    <source>
        <dbReference type="ARBA" id="ARBA00023136"/>
    </source>
</evidence>
<dbReference type="InterPro" id="IPR013783">
    <property type="entry name" value="Ig-like_fold"/>
</dbReference>
<gene>
    <name evidence="11" type="primary">Fcer1a</name>
    <name evidence="11" type="ORF">PHOROB_LOCUS7023</name>
</gene>
<dbReference type="Pfam" id="PF13895">
    <property type="entry name" value="Ig_2"/>
    <property type="match status" value="1"/>
</dbReference>
<dbReference type="InterPro" id="IPR050488">
    <property type="entry name" value="Ig_Fc_receptor"/>
</dbReference>
<comment type="subcellular location">
    <subcellularLocation>
        <location evidence="1">Cell membrane</location>
        <topology evidence="1">Single-pass type I membrane protein</topology>
    </subcellularLocation>
</comment>
<dbReference type="CDD" id="cd05753">
    <property type="entry name" value="Ig2_FcgammaR_like"/>
    <property type="match status" value="1"/>
</dbReference>
<dbReference type="Proteomes" id="UP001152836">
    <property type="component" value="Unassembled WGS sequence"/>
</dbReference>
<keyword evidence="8" id="KW-1133">Transmembrane helix</keyword>
<dbReference type="SUPFAM" id="SSF48726">
    <property type="entry name" value="Immunoglobulin"/>
    <property type="match status" value="2"/>
</dbReference>
<name>A0AAU9ZAB2_PHORO</name>
<dbReference type="PROSITE" id="PS50835">
    <property type="entry name" value="IG_LIKE"/>
    <property type="match status" value="1"/>
</dbReference>
<keyword evidence="6" id="KW-0325">Glycoprotein</keyword>
<reference evidence="11" key="1">
    <citation type="submission" date="2022-06" db="EMBL/GenBank/DDBJ databases">
        <authorList>
            <person name="Andreotti S."/>
            <person name="Wyler E."/>
        </authorList>
    </citation>
    <scope>NUCLEOTIDE SEQUENCE</scope>
</reference>
<evidence type="ECO:0000256" key="2">
    <source>
        <dbReference type="ARBA" id="ARBA00022475"/>
    </source>
</evidence>
<dbReference type="AlphaFoldDB" id="A0AAU9ZAB2"/>
<evidence type="ECO:0000256" key="8">
    <source>
        <dbReference type="SAM" id="Phobius"/>
    </source>
</evidence>
<dbReference type="FunFam" id="2.60.40.10:FF:000217">
    <property type="entry name" value="High affinity immunoglobulin gamma Fc receptor I"/>
    <property type="match status" value="1"/>
</dbReference>
<evidence type="ECO:0000256" key="6">
    <source>
        <dbReference type="ARBA" id="ARBA00023180"/>
    </source>
</evidence>
<feature type="domain" description="Ig-like" evidence="10">
    <location>
        <begin position="37"/>
        <end position="87"/>
    </location>
</feature>
<keyword evidence="4 8" id="KW-0472">Membrane</keyword>
<protein>
    <submittedName>
        <fullName evidence="11">Fcer1a protein</fullName>
    </submittedName>
</protein>
<dbReference type="InterPro" id="IPR007110">
    <property type="entry name" value="Ig-like_dom"/>
</dbReference>
<evidence type="ECO:0000313" key="12">
    <source>
        <dbReference type="Proteomes" id="UP001152836"/>
    </source>
</evidence>
<feature type="chain" id="PRO_5043482638" evidence="9">
    <location>
        <begin position="27"/>
        <end position="239"/>
    </location>
</feature>
<evidence type="ECO:0000256" key="9">
    <source>
        <dbReference type="SAM" id="SignalP"/>
    </source>
</evidence>
<dbReference type="InterPro" id="IPR003599">
    <property type="entry name" value="Ig_sub"/>
</dbReference>
<keyword evidence="3 9" id="KW-0732">Signal</keyword>
<comment type="caution">
    <text evidence="11">The sequence shown here is derived from an EMBL/GenBank/DDBJ whole genome shotgun (WGS) entry which is preliminary data.</text>
</comment>
<dbReference type="CDD" id="cd05752">
    <property type="entry name" value="Ig1_FcgammaR_like"/>
    <property type="match status" value="1"/>
</dbReference>
<evidence type="ECO:0000256" key="7">
    <source>
        <dbReference type="ARBA" id="ARBA00023319"/>
    </source>
</evidence>
<dbReference type="InterPro" id="IPR036179">
    <property type="entry name" value="Ig-like_dom_sf"/>
</dbReference>
<dbReference type="GO" id="GO:0009897">
    <property type="term" value="C:external side of plasma membrane"/>
    <property type="evidence" value="ECO:0007669"/>
    <property type="project" value="TreeGrafter"/>
</dbReference>
<evidence type="ECO:0000256" key="5">
    <source>
        <dbReference type="ARBA" id="ARBA00023157"/>
    </source>
</evidence>
<evidence type="ECO:0000259" key="10">
    <source>
        <dbReference type="PROSITE" id="PS50835"/>
    </source>
</evidence>
<dbReference type="GO" id="GO:0019863">
    <property type="term" value="F:IgE binding"/>
    <property type="evidence" value="ECO:0007669"/>
    <property type="project" value="TreeGrafter"/>
</dbReference>
<evidence type="ECO:0000256" key="1">
    <source>
        <dbReference type="ARBA" id="ARBA00004251"/>
    </source>
</evidence>
<dbReference type="Gene3D" id="2.60.40.10">
    <property type="entry name" value="Immunoglobulins"/>
    <property type="match status" value="2"/>
</dbReference>
<keyword evidence="5" id="KW-1015">Disulfide bond</keyword>